<evidence type="ECO:0000256" key="1">
    <source>
        <dbReference type="ARBA" id="ARBA00004479"/>
    </source>
</evidence>
<dbReference type="PANTHER" id="PTHR48006:SF80">
    <property type="entry name" value="PROTEIN KINASE DOMAIN-CONTAINING PROTEIN"/>
    <property type="match status" value="1"/>
</dbReference>
<dbReference type="Proteomes" id="UP001415857">
    <property type="component" value="Unassembled WGS sequence"/>
</dbReference>
<dbReference type="GO" id="GO:0016020">
    <property type="term" value="C:membrane"/>
    <property type="evidence" value="ECO:0007669"/>
    <property type="project" value="UniProtKB-SubCell"/>
</dbReference>
<dbReference type="EMBL" id="JBBPBK010000013">
    <property type="protein sequence ID" value="KAK9272197.1"/>
    <property type="molecule type" value="Genomic_DNA"/>
</dbReference>
<dbReference type="AlphaFoldDB" id="A0AAP0NHM6"/>
<protein>
    <submittedName>
        <fullName evidence="2">Uncharacterized protein</fullName>
    </submittedName>
</protein>
<gene>
    <name evidence="2" type="ORF">L1049_002568</name>
</gene>
<sequence length="134" mass="14738">MSIFMEEIEKCEAKEEGAKSWKMTKLEDDVYNFGFILLESLVGPIVTGKGETFLLNEMASFGSQDGRKRIVDPIVLTSCSQESLSIVIAITNKCISPESSSRPSFEDVLWNLQYAAQVQATADADQKSDSASQS</sequence>
<dbReference type="InterPro" id="IPR011009">
    <property type="entry name" value="Kinase-like_dom_sf"/>
</dbReference>
<accession>A0AAP0NHM6</accession>
<organism evidence="2 3">
    <name type="scientific">Liquidambar formosana</name>
    <name type="common">Formosan gum</name>
    <dbReference type="NCBI Taxonomy" id="63359"/>
    <lineage>
        <taxon>Eukaryota</taxon>
        <taxon>Viridiplantae</taxon>
        <taxon>Streptophyta</taxon>
        <taxon>Embryophyta</taxon>
        <taxon>Tracheophyta</taxon>
        <taxon>Spermatophyta</taxon>
        <taxon>Magnoliopsida</taxon>
        <taxon>eudicotyledons</taxon>
        <taxon>Gunneridae</taxon>
        <taxon>Pentapetalae</taxon>
        <taxon>Saxifragales</taxon>
        <taxon>Altingiaceae</taxon>
        <taxon>Liquidambar</taxon>
    </lineage>
</organism>
<proteinExistence type="predicted"/>
<comment type="caution">
    <text evidence="2">The sequence shown here is derived from an EMBL/GenBank/DDBJ whole genome shotgun (WGS) entry which is preliminary data.</text>
</comment>
<dbReference type="SUPFAM" id="SSF56112">
    <property type="entry name" value="Protein kinase-like (PK-like)"/>
    <property type="match status" value="1"/>
</dbReference>
<dbReference type="FunFam" id="1.10.510.10:FF:000657">
    <property type="entry name" value="Putative inactive leucine-rich repeat receptor-like protein kinase"/>
    <property type="match status" value="1"/>
</dbReference>
<evidence type="ECO:0000313" key="2">
    <source>
        <dbReference type="EMBL" id="KAK9272197.1"/>
    </source>
</evidence>
<dbReference type="InterPro" id="IPR051824">
    <property type="entry name" value="LRR_Rcpt-Like_S/T_Kinase"/>
</dbReference>
<comment type="subcellular location">
    <subcellularLocation>
        <location evidence="1">Membrane</location>
        <topology evidence="1">Single-pass type I membrane protein</topology>
    </subcellularLocation>
</comment>
<name>A0AAP0NHM6_LIQFO</name>
<dbReference type="PANTHER" id="PTHR48006">
    <property type="entry name" value="LEUCINE-RICH REPEAT-CONTAINING PROTEIN DDB_G0281931-RELATED"/>
    <property type="match status" value="1"/>
</dbReference>
<evidence type="ECO:0000313" key="3">
    <source>
        <dbReference type="Proteomes" id="UP001415857"/>
    </source>
</evidence>
<dbReference type="Gene3D" id="1.10.510.10">
    <property type="entry name" value="Transferase(Phosphotransferase) domain 1"/>
    <property type="match status" value="1"/>
</dbReference>
<keyword evidence="3" id="KW-1185">Reference proteome</keyword>
<reference evidence="2 3" key="1">
    <citation type="journal article" date="2024" name="Plant J.">
        <title>Genome sequences and population genomics reveal climatic adaptation and genomic divergence between two closely related sweetgum species.</title>
        <authorList>
            <person name="Xu W.Q."/>
            <person name="Ren C.Q."/>
            <person name="Zhang X.Y."/>
            <person name="Comes H.P."/>
            <person name="Liu X.H."/>
            <person name="Li Y.G."/>
            <person name="Kettle C.J."/>
            <person name="Jalonen R."/>
            <person name="Gaisberger H."/>
            <person name="Ma Y.Z."/>
            <person name="Qiu Y.X."/>
        </authorList>
    </citation>
    <scope>NUCLEOTIDE SEQUENCE [LARGE SCALE GENOMIC DNA]</scope>
    <source>
        <strain evidence="2">Hangzhou</strain>
    </source>
</reference>